<dbReference type="Pfam" id="PF00697">
    <property type="entry name" value="PRAI"/>
    <property type="match status" value="1"/>
</dbReference>
<evidence type="ECO:0000256" key="2">
    <source>
        <dbReference type="ARBA" id="ARBA00004664"/>
    </source>
</evidence>
<dbReference type="GO" id="GO:0004640">
    <property type="term" value="F:phosphoribosylanthranilate isomerase activity"/>
    <property type="evidence" value="ECO:0007669"/>
    <property type="project" value="UniProtKB-UniRule"/>
</dbReference>
<feature type="domain" description="N-(5'phosphoribosyl) anthranilate isomerase (PRAI)" evidence="10">
    <location>
        <begin position="7"/>
        <end position="221"/>
    </location>
</feature>
<dbReference type="InterPro" id="IPR011060">
    <property type="entry name" value="RibuloseP-bd_barrel"/>
</dbReference>
<evidence type="ECO:0000256" key="8">
    <source>
        <dbReference type="ARBA" id="ARBA00023235"/>
    </source>
</evidence>
<proteinExistence type="inferred from homology"/>
<evidence type="ECO:0000256" key="5">
    <source>
        <dbReference type="ARBA" id="ARBA00022605"/>
    </source>
</evidence>
<keyword evidence="12" id="KW-1185">Reference proteome</keyword>
<organism evidence="11 12">
    <name type="scientific">Paenibacillus antibioticophila</name>
    <dbReference type="NCBI Taxonomy" id="1274374"/>
    <lineage>
        <taxon>Bacteria</taxon>
        <taxon>Bacillati</taxon>
        <taxon>Bacillota</taxon>
        <taxon>Bacilli</taxon>
        <taxon>Bacillales</taxon>
        <taxon>Paenibacillaceae</taxon>
        <taxon>Paenibacillus</taxon>
    </lineage>
</organism>
<protein>
    <recommendedName>
        <fullName evidence="4 9">N-(5'-phosphoribosyl)anthranilate isomerase</fullName>
        <shortName evidence="9">PRAI</shortName>
        <ecNumber evidence="3 9">5.3.1.24</ecNumber>
    </recommendedName>
</protein>
<reference evidence="11 12" key="1">
    <citation type="submission" date="2021-03" db="EMBL/GenBank/DDBJ databases">
        <title>Antimicrobial resistance genes in bacteria isolated from Japanese honey, and their potential for conferring macrolide and lincosamide resistance in the American foulbrood pathogen Paenibacillus larvae.</title>
        <authorList>
            <person name="Okamoto M."/>
            <person name="Kumagai M."/>
            <person name="Kanamori H."/>
            <person name="Takamatsu D."/>
        </authorList>
    </citation>
    <scope>NUCLEOTIDE SEQUENCE [LARGE SCALE GENOMIC DNA]</scope>
    <source>
        <strain evidence="11 12">J41TS12</strain>
    </source>
</reference>
<name>A0A919XSU0_9BACL</name>
<evidence type="ECO:0000256" key="1">
    <source>
        <dbReference type="ARBA" id="ARBA00001164"/>
    </source>
</evidence>
<sequence length="226" mass="24622">MSKETKVKICGLQDVEVLKSMINLPIDYIGFVFARSKRQVSPVQAAGLMKVLAEWTGTSRPESVGVFVNPDMRHMAEVMEQAELDIVQLHGQESPTLCRELKERFGVKVIKALSVKPDGSLHGVEDADDLDLYGEVIDGLLVDAYDPLYGGGAGVTFAWEAAKPLQAWAKNSNIPFLVAGGLHPDNVHQVLNELEPDGVDVSSGVESNGVKDPAKITAFVERVKRR</sequence>
<dbReference type="GO" id="GO:0000162">
    <property type="term" value="P:L-tryptophan biosynthetic process"/>
    <property type="evidence" value="ECO:0007669"/>
    <property type="project" value="UniProtKB-UniRule"/>
</dbReference>
<evidence type="ECO:0000256" key="4">
    <source>
        <dbReference type="ARBA" id="ARBA00022272"/>
    </source>
</evidence>
<evidence type="ECO:0000256" key="7">
    <source>
        <dbReference type="ARBA" id="ARBA00023141"/>
    </source>
</evidence>
<dbReference type="PANTHER" id="PTHR42894:SF1">
    <property type="entry name" value="N-(5'-PHOSPHORIBOSYL)ANTHRANILATE ISOMERASE"/>
    <property type="match status" value="1"/>
</dbReference>
<dbReference type="CDD" id="cd00405">
    <property type="entry name" value="PRAI"/>
    <property type="match status" value="1"/>
</dbReference>
<keyword evidence="6 9" id="KW-0822">Tryptophan biosynthesis</keyword>
<dbReference type="RefSeq" id="WP_283248961.1">
    <property type="nucleotide sequence ID" value="NZ_BORR01000005.1"/>
</dbReference>
<evidence type="ECO:0000313" key="11">
    <source>
        <dbReference type="EMBL" id="GIO36923.1"/>
    </source>
</evidence>
<gene>
    <name evidence="9 11" type="primary">trpF</name>
    <name evidence="11" type="ORF">J41TS12_17840</name>
</gene>
<dbReference type="AlphaFoldDB" id="A0A919XSU0"/>
<keyword evidence="8 9" id="KW-0413">Isomerase</keyword>
<evidence type="ECO:0000256" key="6">
    <source>
        <dbReference type="ARBA" id="ARBA00022822"/>
    </source>
</evidence>
<dbReference type="Gene3D" id="3.20.20.70">
    <property type="entry name" value="Aldolase class I"/>
    <property type="match status" value="1"/>
</dbReference>
<evidence type="ECO:0000259" key="10">
    <source>
        <dbReference type="Pfam" id="PF00697"/>
    </source>
</evidence>
<dbReference type="EC" id="5.3.1.24" evidence="3 9"/>
<dbReference type="HAMAP" id="MF_00135">
    <property type="entry name" value="PRAI"/>
    <property type="match status" value="1"/>
</dbReference>
<evidence type="ECO:0000256" key="3">
    <source>
        <dbReference type="ARBA" id="ARBA00012572"/>
    </source>
</evidence>
<keyword evidence="7 9" id="KW-0057">Aromatic amino acid biosynthesis</keyword>
<dbReference type="Proteomes" id="UP000681162">
    <property type="component" value="Unassembled WGS sequence"/>
</dbReference>
<keyword evidence="5 9" id="KW-0028">Amino-acid biosynthesis</keyword>
<evidence type="ECO:0000256" key="9">
    <source>
        <dbReference type="HAMAP-Rule" id="MF_00135"/>
    </source>
</evidence>
<dbReference type="InterPro" id="IPR013785">
    <property type="entry name" value="Aldolase_TIM"/>
</dbReference>
<dbReference type="InterPro" id="IPR044643">
    <property type="entry name" value="TrpF_fam"/>
</dbReference>
<comment type="catalytic activity">
    <reaction evidence="1 9">
        <text>N-(5-phospho-beta-D-ribosyl)anthranilate = 1-(2-carboxyphenylamino)-1-deoxy-D-ribulose 5-phosphate</text>
        <dbReference type="Rhea" id="RHEA:21540"/>
        <dbReference type="ChEBI" id="CHEBI:18277"/>
        <dbReference type="ChEBI" id="CHEBI:58613"/>
        <dbReference type="EC" id="5.3.1.24"/>
    </reaction>
</comment>
<comment type="pathway">
    <text evidence="2 9">Amino-acid biosynthesis; L-tryptophan biosynthesis; L-tryptophan from chorismate: step 3/5.</text>
</comment>
<dbReference type="SUPFAM" id="SSF51366">
    <property type="entry name" value="Ribulose-phoshate binding barrel"/>
    <property type="match status" value="1"/>
</dbReference>
<comment type="caution">
    <text evidence="11">The sequence shown here is derived from an EMBL/GenBank/DDBJ whole genome shotgun (WGS) entry which is preliminary data.</text>
</comment>
<dbReference type="EMBL" id="BORR01000005">
    <property type="protein sequence ID" value="GIO36923.1"/>
    <property type="molecule type" value="Genomic_DNA"/>
</dbReference>
<dbReference type="PANTHER" id="PTHR42894">
    <property type="entry name" value="N-(5'-PHOSPHORIBOSYL)ANTHRANILATE ISOMERASE"/>
    <property type="match status" value="1"/>
</dbReference>
<dbReference type="InterPro" id="IPR001240">
    <property type="entry name" value="PRAI_dom"/>
</dbReference>
<evidence type="ECO:0000313" key="12">
    <source>
        <dbReference type="Proteomes" id="UP000681162"/>
    </source>
</evidence>
<comment type="similarity">
    <text evidence="9">Belongs to the TrpF family.</text>
</comment>
<accession>A0A919XSU0</accession>